<dbReference type="SUPFAM" id="SSF49478">
    <property type="entry name" value="Cna protein B-type domain"/>
    <property type="match status" value="2"/>
</dbReference>
<evidence type="ECO:0000256" key="3">
    <source>
        <dbReference type="ARBA" id="ARBA00022729"/>
    </source>
</evidence>
<dbReference type="SUPFAM" id="SSF117074">
    <property type="entry name" value="Hypothetical protein PA1324"/>
    <property type="match status" value="1"/>
</dbReference>
<dbReference type="PANTHER" id="PTHR36108:SF13">
    <property type="entry name" value="COLOSSIN-B-RELATED"/>
    <property type="match status" value="1"/>
</dbReference>
<keyword evidence="2" id="KW-0964">Secreted</keyword>
<accession>A0A660S5T6</accession>
<evidence type="ECO:0000313" key="5">
    <source>
        <dbReference type="Proteomes" id="UP000282321"/>
    </source>
</evidence>
<evidence type="ECO:0000256" key="1">
    <source>
        <dbReference type="ARBA" id="ARBA00007257"/>
    </source>
</evidence>
<evidence type="ECO:0008006" key="6">
    <source>
        <dbReference type="Google" id="ProtNLM"/>
    </source>
</evidence>
<name>A0A660S5T6_UNCT6</name>
<dbReference type="AlphaFoldDB" id="A0A660S5T6"/>
<comment type="similarity">
    <text evidence="1">Belongs to the serine-aspartate repeat-containing protein (SDr) family.</text>
</comment>
<dbReference type="Pfam" id="PF13620">
    <property type="entry name" value="CarboxypepD_reg"/>
    <property type="match status" value="1"/>
</dbReference>
<dbReference type="Gene3D" id="2.60.40.10">
    <property type="entry name" value="Immunoglobulins"/>
    <property type="match status" value="2"/>
</dbReference>
<evidence type="ECO:0000256" key="2">
    <source>
        <dbReference type="ARBA" id="ARBA00022525"/>
    </source>
</evidence>
<sequence>MKRIIEIFTIVLLFNTMAYGGEIFSPGNASFSGYVKTVGSMPIAGCRVYAYDSLGNVSAFMETDSTGYYLISGIAAGEYRAKTLNQSGYVDVWYVNGSSWDEATPFTIQDNDTLSGVDFNLNYGGCIEGQVKNSLNEPIEGVFIDTYDTLQNFVTSAISDSSGIYFIKGLTTGHYRLHTENNAGYINEWYDNKASFEMADNIDVTMGDTVSGISFQLQPGGIISGYVVASDSGTPIAGITVSLYNPNQSLYKNTQTDSSGYYVLYSVENGNYKIGTYNSFGYVDRFYNNKDSFESADTLFVQGDTLSNINFVLVYTGIPQNVGSKKYNIRAFFIGKKLFLEGLPSGEKEVSLFDMSGALLRKEKVDCKYVTFNFNNRRNGVYFIKSKGTVNFCKKIIYIE</sequence>
<keyword evidence="3" id="KW-0732">Signal</keyword>
<reference evidence="4 5" key="1">
    <citation type="submission" date="2018-06" db="EMBL/GenBank/DDBJ databases">
        <title>Extensive metabolic versatility and redundancy in microbially diverse, dynamic hydrothermal sediments.</title>
        <authorList>
            <person name="Dombrowski N."/>
            <person name="Teske A."/>
            <person name="Baker B.J."/>
        </authorList>
    </citation>
    <scope>NUCLEOTIDE SEQUENCE [LARGE SCALE GENOMIC DNA]</scope>
    <source>
        <strain evidence="4">B35_G9</strain>
    </source>
</reference>
<dbReference type="EMBL" id="QNBC01000108">
    <property type="protein sequence ID" value="RKX65139.1"/>
    <property type="molecule type" value="Genomic_DNA"/>
</dbReference>
<protein>
    <recommendedName>
        <fullName evidence="6">Secretion system C-terminal sorting domain-containing protein</fullName>
    </recommendedName>
</protein>
<gene>
    <name evidence="4" type="ORF">DRP44_06975</name>
</gene>
<dbReference type="Proteomes" id="UP000282321">
    <property type="component" value="Unassembled WGS sequence"/>
</dbReference>
<dbReference type="InterPro" id="IPR013783">
    <property type="entry name" value="Ig-like_fold"/>
</dbReference>
<comment type="caution">
    <text evidence="4">The sequence shown here is derived from an EMBL/GenBank/DDBJ whole genome shotgun (WGS) entry which is preliminary data.</text>
</comment>
<organism evidence="4 5">
    <name type="scientific">candidate division TA06 bacterium</name>
    <dbReference type="NCBI Taxonomy" id="2250710"/>
    <lineage>
        <taxon>Bacteria</taxon>
        <taxon>Bacteria division TA06</taxon>
    </lineage>
</organism>
<dbReference type="Gene3D" id="2.60.40.1120">
    <property type="entry name" value="Carboxypeptidase-like, regulatory domain"/>
    <property type="match status" value="1"/>
</dbReference>
<proteinExistence type="inferred from homology"/>
<evidence type="ECO:0000313" key="4">
    <source>
        <dbReference type="EMBL" id="RKX65139.1"/>
    </source>
</evidence>
<dbReference type="PANTHER" id="PTHR36108">
    <property type="entry name" value="COLOSSIN-B-RELATED"/>
    <property type="match status" value="1"/>
</dbReference>